<keyword evidence="1" id="KW-1133">Transmembrane helix</keyword>
<keyword evidence="4" id="KW-1185">Reference proteome</keyword>
<sequence>MYSLMDFQGKHPGDLFNFFHTTGLKDSMPNLYALTCLVLTIPVYVSSVERYFSTVTRINSYSRNTTGQDRMSSLVIISIESELLQLKLKDKFHCDVVDHCEERTQDDFV</sequence>
<feature type="domain" description="HAT C-terminal dimerisation" evidence="2">
    <location>
        <begin position="19"/>
        <end position="83"/>
    </location>
</feature>
<dbReference type="AlphaFoldDB" id="A0A662YY61"/>
<dbReference type="SUPFAM" id="SSF53098">
    <property type="entry name" value="Ribonuclease H-like"/>
    <property type="match status" value="1"/>
</dbReference>
<evidence type="ECO:0000313" key="4">
    <source>
        <dbReference type="Proteomes" id="UP000289886"/>
    </source>
</evidence>
<keyword evidence="1" id="KW-0472">Membrane</keyword>
<dbReference type="Pfam" id="PF05699">
    <property type="entry name" value="Dimer_Tnp_hAT"/>
    <property type="match status" value="1"/>
</dbReference>
<organism evidence="3 4">
    <name type="scientific">Acipenser ruthenus</name>
    <name type="common">Sterlet sturgeon</name>
    <dbReference type="NCBI Taxonomy" id="7906"/>
    <lineage>
        <taxon>Eukaryota</taxon>
        <taxon>Metazoa</taxon>
        <taxon>Chordata</taxon>
        <taxon>Craniata</taxon>
        <taxon>Vertebrata</taxon>
        <taxon>Euteleostomi</taxon>
        <taxon>Actinopterygii</taxon>
        <taxon>Chondrostei</taxon>
        <taxon>Acipenseriformes</taxon>
        <taxon>Acipenseridae</taxon>
        <taxon>Acipenser</taxon>
    </lineage>
</organism>
<accession>A0A662YY61</accession>
<evidence type="ECO:0000259" key="2">
    <source>
        <dbReference type="Pfam" id="PF05699"/>
    </source>
</evidence>
<evidence type="ECO:0000256" key="1">
    <source>
        <dbReference type="SAM" id="Phobius"/>
    </source>
</evidence>
<evidence type="ECO:0000313" key="3">
    <source>
        <dbReference type="EMBL" id="RXN01548.1"/>
    </source>
</evidence>
<gene>
    <name evidence="3" type="ORF">EOD39_6398</name>
</gene>
<dbReference type="InterPro" id="IPR008906">
    <property type="entry name" value="HATC_C_dom"/>
</dbReference>
<dbReference type="InterPro" id="IPR012337">
    <property type="entry name" value="RNaseH-like_sf"/>
</dbReference>
<dbReference type="EMBL" id="SCEB01000037">
    <property type="protein sequence ID" value="RXN01548.1"/>
    <property type="molecule type" value="Genomic_DNA"/>
</dbReference>
<reference evidence="3 4" key="1">
    <citation type="submission" date="2019-01" db="EMBL/GenBank/DDBJ databases">
        <title>Draft Genome and Complete Hox-Cluster Characterization of the Sterlet Sturgeon (Acipenser ruthenus).</title>
        <authorList>
            <person name="Wei Q."/>
        </authorList>
    </citation>
    <scope>NUCLEOTIDE SEQUENCE [LARGE SCALE GENOMIC DNA]</scope>
    <source>
        <strain evidence="3">WHYD16114868_AA</strain>
        <tissue evidence="3">Blood</tissue>
    </source>
</reference>
<dbReference type="Proteomes" id="UP000289886">
    <property type="component" value="Unassembled WGS sequence"/>
</dbReference>
<dbReference type="GO" id="GO:0046983">
    <property type="term" value="F:protein dimerization activity"/>
    <property type="evidence" value="ECO:0007669"/>
    <property type="project" value="InterPro"/>
</dbReference>
<name>A0A662YY61_ACIRT</name>
<proteinExistence type="predicted"/>
<keyword evidence="1" id="KW-0812">Transmembrane</keyword>
<comment type="caution">
    <text evidence="3">The sequence shown here is derived from an EMBL/GenBank/DDBJ whole genome shotgun (WGS) entry which is preliminary data.</text>
</comment>
<protein>
    <recommendedName>
        <fullName evidence="2">HAT C-terminal dimerisation domain-containing protein</fullName>
    </recommendedName>
</protein>
<feature type="transmembrane region" description="Helical" evidence="1">
    <location>
        <begin position="31"/>
        <end position="52"/>
    </location>
</feature>